<dbReference type="PANTHER" id="PTHR43384">
    <property type="entry name" value="SEPTUM SITE-DETERMINING PROTEIN MIND HOMOLOG, CHLOROPLASTIC-RELATED"/>
    <property type="match status" value="1"/>
</dbReference>
<evidence type="ECO:0008006" key="4">
    <source>
        <dbReference type="Google" id="ProtNLM"/>
    </source>
</evidence>
<dbReference type="EMBL" id="BJXA01000098">
    <property type="protein sequence ID" value="GEM43438.1"/>
    <property type="molecule type" value="Genomic_DNA"/>
</dbReference>
<feature type="compositionally biased region" description="Basic and acidic residues" evidence="1">
    <location>
        <begin position="34"/>
        <end position="50"/>
    </location>
</feature>
<dbReference type="Proteomes" id="UP000321424">
    <property type="component" value="Unassembled WGS sequence"/>
</dbReference>
<dbReference type="GO" id="GO:0051782">
    <property type="term" value="P:negative regulation of cell division"/>
    <property type="evidence" value="ECO:0007669"/>
    <property type="project" value="TreeGrafter"/>
</dbReference>
<accession>A0A511MT79</accession>
<dbReference type="PANTHER" id="PTHR43384:SF14">
    <property type="entry name" value="ESX-1 SECRETION-ASSOCIATED PROTEIN ESPI"/>
    <property type="match status" value="1"/>
</dbReference>
<dbReference type="GO" id="GO:0005829">
    <property type="term" value="C:cytosol"/>
    <property type="evidence" value="ECO:0007669"/>
    <property type="project" value="TreeGrafter"/>
</dbReference>
<evidence type="ECO:0000313" key="2">
    <source>
        <dbReference type="EMBL" id="GEM43438.1"/>
    </source>
</evidence>
<evidence type="ECO:0000313" key="3">
    <source>
        <dbReference type="Proteomes" id="UP000321424"/>
    </source>
</evidence>
<dbReference type="GO" id="GO:0009898">
    <property type="term" value="C:cytoplasmic side of plasma membrane"/>
    <property type="evidence" value="ECO:0007669"/>
    <property type="project" value="TreeGrafter"/>
</dbReference>
<dbReference type="InterPro" id="IPR027417">
    <property type="entry name" value="P-loop_NTPase"/>
</dbReference>
<dbReference type="GO" id="GO:0016887">
    <property type="term" value="F:ATP hydrolysis activity"/>
    <property type="evidence" value="ECO:0007669"/>
    <property type="project" value="TreeGrafter"/>
</dbReference>
<reference evidence="2 3" key="1">
    <citation type="submission" date="2019-07" db="EMBL/GenBank/DDBJ databases">
        <title>Whole genome shotgun sequence of Nocardia ninae NBRC 108245.</title>
        <authorList>
            <person name="Hosoyama A."/>
            <person name="Uohara A."/>
            <person name="Ohji S."/>
            <person name="Ichikawa N."/>
        </authorList>
    </citation>
    <scope>NUCLEOTIDE SEQUENCE [LARGE SCALE GENOMIC DNA]</scope>
    <source>
        <strain evidence="2 3">NBRC 108245</strain>
    </source>
</reference>
<proteinExistence type="predicted"/>
<name>A0A511MT79_9NOCA</name>
<gene>
    <name evidence="2" type="ORF">NN4_79570</name>
</gene>
<protein>
    <recommendedName>
        <fullName evidence="4">CobQ/CobB/MinD/ParA nucleotide binding domain-containing protein</fullName>
    </recommendedName>
</protein>
<dbReference type="GO" id="GO:0005524">
    <property type="term" value="F:ATP binding"/>
    <property type="evidence" value="ECO:0007669"/>
    <property type="project" value="TreeGrafter"/>
</dbReference>
<organism evidence="2 3">
    <name type="scientific">Nocardia ninae NBRC 108245</name>
    <dbReference type="NCBI Taxonomy" id="1210091"/>
    <lineage>
        <taxon>Bacteria</taxon>
        <taxon>Bacillati</taxon>
        <taxon>Actinomycetota</taxon>
        <taxon>Actinomycetes</taxon>
        <taxon>Mycobacteriales</taxon>
        <taxon>Nocardiaceae</taxon>
        <taxon>Nocardia</taxon>
    </lineage>
</organism>
<dbReference type="AlphaFoldDB" id="A0A511MT79"/>
<dbReference type="InterPro" id="IPR050625">
    <property type="entry name" value="ParA/MinD_ATPase"/>
</dbReference>
<dbReference type="Gene3D" id="3.40.50.300">
    <property type="entry name" value="P-loop containing nucleotide triphosphate hydrolases"/>
    <property type="match status" value="1"/>
</dbReference>
<dbReference type="RefSeq" id="WP_147142067.1">
    <property type="nucleotide sequence ID" value="NZ_BJXA01000098.1"/>
</dbReference>
<evidence type="ECO:0000256" key="1">
    <source>
        <dbReference type="SAM" id="MobiDB-lite"/>
    </source>
</evidence>
<keyword evidence="3" id="KW-1185">Reference proteome</keyword>
<sequence>MTGANTETAGSPHAAAVDHLTKEADMDEASVATKDTDAEYTAERPVDLRRQRLRRPSPTDNEDDHLEAPAGSDLDGTSAPNDPYGVGEANLSATPPSVHDLAAAREVRLSMLLRPAPGAETDPAQWGWRGKLNTVGLQLKPARSGPEVAYRRAVERIRQPLPGTPVVAIANPKGGSGVTPTTVVLSALFGRLRGGQVVAWDANESCGTLGARAAVCSGPETVWDVLAHARELCSVNGDASALGRMLQRQPSLDEVLASDQTPGGSVNVGREECAAVLAVLRRHRSMILIDTGNNERAPAFRWTVENATQLVVPVVCRRDVVVAALRLLDGIADAGHETLAANAIIVLAEHGGTRRQSEVTDALERAGVTRVLHVPYDPALAGGERIVVSRMRRPALRAWAQVAAVVADSVAETLAAQYMPLETEFIPQSRRIGDGLGSSTPRRLLAYALHEGTGSRTGRYQVPAWADRNVEQRLDW</sequence>
<feature type="region of interest" description="Disordered" evidence="1">
    <location>
        <begin position="1"/>
        <end position="95"/>
    </location>
</feature>
<dbReference type="SUPFAM" id="SSF52540">
    <property type="entry name" value="P-loop containing nucleoside triphosphate hydrolases"/>
    <property type="match status" value="1"/>
</dbReference>
<dbReference type="OrthoDB" id="4640801at2"/>
<comment type="caution">
    <text evidence="2">The sequence shown here is derived from an EMBL/GenBank/DDBJ whole genome shotgun (WGS) entry which is preliminary data.</text>
</comment>